<evidence type="ECO:0000256" key="1">
    <source>
        <dbReference type="ARBA" id="ARBA00004651"/>
    </source>
</evidence>
<dbReference type="GO" id="GO:0005886">
    <property type="term" value="C:plasma membrane"/>
    <property type="evidence" value="ECO:0007669"/>
    <property type="project" value="UniProtKB-SubCell"/>
</dbReference>
<keyword evidence="5 7" id="KW-1133">Transmembrane helix</keyword>
<evidence type="ECO:0000256" key="6">
    <source>
        <dbReference type="ARBA" id="ARBA00023136"/>
    </source>
</evidence>
<dbReference type="OrthoDB" id="21094at2"/>
<evidence type="ECO:0000256" key="5">
    <source>
        <dbReference type="ARBA" id="ARBA00022989"/>
    </source>
</evidence>
<evidence type="ECO:0000256" key="7">
    <source>
        <dbReference type="RuleBase" id="RU362048"/>
    </source>
</evidence>
<comment type="subcellular location">
    <subcellularLocation>
        <location evidence="1 7">Cell membrane</location>
        <topology evidence="1 7">Multi-pass membrane protein</topology>
    </subcellularLocation>
</comment>
<evidence type="ECO:0000313" key="8">
    <source>
        <dbReference type="EMBL" id="OKL51643.1"/>
    </source>
</evidence>
<keyword evidence="6 7" id="KW-0472">Membrane</keyword>
<name>A0A1Q5PVK9_9ACTO</name>
<protein>
    <recommendedName>
        <fullName evidence="7">UPF0056 membrane protein</fullName>
    </recommendedName>
</protein>
<feature type="transmembrane region" description="Helical" evidence="7">
    <location>
        <begin position="12"/>
        <end position="35"/>
    </location>
</feature>
<keyword evidence="4 7" id="KW-0812">Transmembrane</keyword>
<dbReference type="EMBL" id="MQVS01000005">
    <property type="protein sequence ID" value="OKL51643.1"/>
    <property type="molecule type" value="Genomic_DNA"/>
</dbReference>
<feature type="transmembrane region" description="Helical" evidence="7">
    <location>
        <begin position="185"/>
        <end position="206"/>
    </location>
</feature>
<dbReference type="STRING" id="52770.BSZ40_05660"/>
<feature type="transmembrane region" description="Helical" evidence="7">
    <location>
        <begin position="142"/>
        <end position="164"/>
    </location>
</feature>
<dbReference type="InterPro" id="IPR002771">
    <property type="entry name" value="Multi_antbiot-R_MarC"/>
</dbReference>
<feature type="transmembrane region" description="Helical" evidence="7">
    <location>
        <begin position="112"/>
        <end position="136"/>
    </location>
</feature>
<dbReference type="PANTHER" id="PTHR33508:SF1">
    <property type="entry name" value="UPF0056 MEMBRANE PROTEIN YHCE"/>
    <property type="match status" value="1"/>
</dbReference>
<keyword evidence="9" id="KW-1185">Reference proteome</keyword>
<accession>A0A1Q5PVK9</accession>
<organism evidence="8 9">
    <name type="scientific">Buchananella hordeovulneris</name>
    <dbReference type="NCBI Taxonomy" id="52770"/>
    <lineage>
        <taxon>Bacteria</taxon>
        <taxon>Bacillati</taxon>
        <taxon>Actinomycetota</taxon>
        <taxon>Actinomycetes</taxon>
        <taxon>Actinomycetales</taxon>
        <taxon>Actinomycetaceae</taxon>
        <taxon>Buchananella</taxon>
    </lineage>
</organism>
<proteinExistence type="inferred from homology"/>
<dbReference type="AlphaFoldDB" id="A0A1Q5PVK9"/>
<comment type="caution">
    <text evidence="7">Lacks conserved residue(s) required for the propagation of feature annotation.</text>
</comment>
<reference evidence="9" key="1">
    <citation type="submission" date="2016-12" db="EMBL/GenBank/DDBJ databases">
        <authorList>
            <person name="Meng X."/>
        </authorList>
    </citation>
    <scope>NUCLEOTIDE SEQUENCE [LARGE SCALE GENOMIC DNA]</scope>
    <source>
        <strain evidence="9">DSM 20732</strain>
    </source>
</reference>
<dbReference type="Proteomes" id="UP000185612">
    <property type="component" value="Unassembled WGS sequence"/>
</dbReference>
<feature type="transmembrane region" description="Helical" evidence="7">
    <location>
        <begin position="47"/>
        <end position="70"/>
    </location>
</feature>
<comment type="similarity">
    <text evidence="2 7">Belongs to the UPF0056 (MarC) family.</text>
</comment>
<dbReference type="RefSeq" id="WP_073824170.1">
    <property type="nucleotide sequence ID" value="NZ_JAUNKL010000019.1"/>
</dbReference>
<evidence type="ECO:0000256" key="3">
    <source>
        <dbReference type="ARBA" id="ARBA00022475"/>
    </source>
</evidence>
<dbReference type="PANTHER" id="PTHR33508">
    <property type="entry name" value="UPF0056 MEMBRANE PROTEIN YHCE"/>
    <property type="match status" value="1"/>
</dbReference>
<comment type="caution">
    <text evidence="8">The sequence shown here is derived from an EMBL/GenBank/DDBJ whole genome shotgun (WGS) entry which is preliminary data.</text>
</comment>
<sequence length="214" mass="22371">MSIDNFFDLTLFGTTFATLFVIQDPAGGLPVFLALTSTKSAEDRRRAARMAALTSFFVITVFVLFGRYIFAFLGISAHSLRLSGGLVLLLIALDLLAGKVEQEEDSGDSNVNVALVPLGTPLLAGPGAIVAAMLAIEKAGPSVASWLAVGTAIVLIHVVIWLTFHYAVHVNRLLGVGGTLLLTRIAGLLLAAIAAEMVAAGVLGFMEESSLFAG</sequence>
<evidence type="ECO:0000256" key="2">
    <source>
        <dbReference type="ARBA" id="ARBA00009784"/>
    </source>
</evidence>
<evidence type="ECO:0000256" key="4">
    <source>
        <dbReference type="ARBA" id="ARBA00022692"/>
    </source>
</evidence>
<gene>
    <name evidence="8" type="ORF">BSZ40_05660</name>
</gene>
<evidence type="ECO:0000313" key="9">
    <source>
        <dbReference type="Proteomes" id="UP000185612"/>
    </source>
</evidence>
<dbReference type="NCBIfam" id="TIGR00427">
    <property type="entry name" value="NAAT family transporter"/>
    <property type="match status" value="1"/>
</dbReference>
<keyword evidence="3" id="KW-1003">Cell membrane</keyword>
<dbReference type="Pfam" id="PF01914">
    <property type="entry name" value="MarC"/>
    <property type="match status" value="1"/>
</dbReference>